<dbReference type="EC" id="1.3.1.76" evidence="2"/>
<comment type="catalytic activity">
    <reaction evidence="6">
        <text>precorrin-2 + NAD(+) = sirohydrochlorin + NADH + 2 H(+)</text>
        <dbReference type="Rhea" id="RHEA:15613"/>
        <dbReference type="ChEBI" id="CHEBI:15378"/>
        <dbReference type="ChEBI" id="CHEBI:57540"/>
        <dbReference type="ChEBI" id="CHEBI:57945"/>
        <dbReference type="ChEBI" id="CHEBI:58351"/>
        <dbReference type="ChEBI" id="CHEBI:58827"/>
        <dbReference type="EC" id="1.3.1.76"/>
    </reaction>
</comment>
<gene>
    <name evidence="7" type="ORF">AB433_12265</name>
</gene>
<dbReference type="Proteomes" id="UP000035287">
    <property type="component" value="Chromosome"/>
</dbReference>
<dbReference type="SUPFAM" id="SSF51735">
    <property type="entry name" value="NAD(P)-binding Rossmann-fold domains"/>
    <property type="match status" value="1"/>
</dbReference>
<dbReference type="RefSeq" id="WP_047821310.1">
    <property type="nucleotide sequence ID" value="NZ_CP011770.1"/>
</dbReference>
<accession>A0A0G3XIY1</accession>
<dbReference type="PATRIC" id="fig|1348774.3.peg.2580"/>
<dbReference type="PANTHER" id="PTHR35330">
    <property type="entry name" value="SIROHEME BIOSYNTHESIS PROTEIN MET8"/>
    <property type="match status" value="1"/>
</dbReference>
<dbReference type="KEGG" id="cna:AB433_12265"/>
<dbReference type="InterPro" id="IPR006367">
    <property type="entry name" value="Sirohaem_synthase_N"/>
</dbReference>
<comment type="pathway">
    <text evidence="1">Porphyrin-containing compound metabolism; siroheme biosynthesis; sirohydrochlorin from precorrin-2: step 1/1.</text>
</comment>
<dbReference type="SUPFAM" id="SSF75615">
    <property type="entry name" value="Siroheme synthase middle domains-like"/>
    <property type="match status" value="1"/>
</dbReference>
<dbReference type="GO" id="GO:0019354">
    <property type="term" value="P:siroheme biosynthetic process"/>
    <property type="evidence" value="ECO:0007669"/>
    <property type="project" value="UniProtKB-UniPathway"/>
</dbReference>
<evidence type="ECO:0000313" key="7">
    <source>
        <dbReference type="EMBL" id="AKM10561.1"/>
    </source>
</evidence>
<dbReference type="AlphaFoldDB" id="A0A0G3XIY1"/>
<name>A0A0G3XIY1_9SPHN</name>
<reference evidence="7 8" key="1">
    <citation type="submission" date="2015-06" db="EMBL/GenBank/DDBJ databases">
        <authorList>
            <person name="Zeng Y."/>
            <person name="Huang Y."/>
        </authorList>
    </citation>
    <scope>NUCLEOTIDE SEQUENCE [LARGE SCALE GENOMIC DNA]</scope>
    <source>
        <strain evidence="7 8">PQ-2</strain>
    </source>
</reference>
<organism evidence="7 8">
    <name type="scientific">Croceicoccus naphthovorans</name>
    <dbReference type="NCBI Taxonomy" id="1348774"/>
    <lineage>
        <taxon>Bacteria</taxon>
        <taxon>Pseudomonadati</taxon>
        <taxon>Pseudomonadota</taxon>
        <taxon>Alphaproteobacteria</taxon>
        <taxon>Sphingomonadales</taxon>
        <taxon>Erythrobacteraceae</taxon>
        <taxon>Croceicoccus</taxon>
    </lineage>
</organism>
<dbReference type="Gene3D" id="3.30.160.110">
    <property type="entry name" value="Siroheme synthase, domain 2"/>
    <property type="match status" value="1"/>
</dbReference>
<dbReference type="GO" id="GO:0004325">
    <property type="term" value="F:ferrochelatase activity"/>
    <property type="evidence" value="ECO:0007669"/>
    <property type="project" value="InterPro"/>
</dbReference>
<dbReference type="Pfam" id="PF13241">
    <property type="entry name" value="NAD_binding_7"/>
    <property type="match status" value="1"/>
</dbReference>
<dbReference type="GO" id="GO:0008168">
    <property type="term" value="F:methyltransferase activity"/>
    <property type="evidence" value="ECO:0007669"/>
    <property type="project" value="InterPro"/>
</dbReference>
<dbReference type="InterPro" id="IPR035996">
    <property type="entry name" value="4pyrrol_Methylase_sf"/>
</dbReference>
<evidence type="ECO:0000256" key="4">
    <source>
        <dbReference type="ARBA" id="ARBA00023027"/>
    </source>
</evidence>
<keyword evidence="3" id="KW-0560">Oxidoreductase</keyword>
<dbReference type="SUPFAM" id="SSF53790">
    <property type="entry name" value="Tetrapyrrole methylase"/>
    <property type="match status" value="1"/>
</dbReference>
<evidence type="ECO:0000256" key="2">
    <source>
        <dbReference type="ARBA" id="ARBA00012400"/>
    </source>
</evidence>
<dbReference type="OrthoDB" id="9815856at2"/>
<dbReference type="InterPro" id="IPR028161">
    <property type="entry name" value="Met8-like"/>
</dbReference>
<dbReference type="EMBL" id="CP011770">
    <property type="protein sequence ID" value="AKM10561.1"/>
    <property type="molecule type" value="Genomic_DNA"/>
</dbReference>
<evidence type="ECO:0000256" key="1">
    <source>
        <dbReference type="ARBA" id="ARBA00005010"/>
    </source>
</evidence>
<evidence type="ECO:0000313" key="8">
    <source>
        <dbReference type="Proteomes" id="UP000035287"/>
    </source>
</evidence>
<evidence type="ECO:0000256" key="3">
    <source>
        <dbReference type="ARBA" id="ARBA00023002"/>
    </source>
</evidence>
<sequence>MNSLPLFFRIRDRKVVVLGEGEAAEAKRRLVIRAGGECVGEPEAHHAALGFVAMEDEKQAEAAAIRLRCKGLLVNVTDRPALCDFTVPSIVDRDPVLIAVGTGGASAGLAKVLRLRIERILPQRLGALARALGTARAAMKARWASPAQRRRVLDVALDAGGALDVLAEHDDDAVGRWLATDDAETASGTHRIDLRSHDPEDLTLRDARLLGSADVVAHDPQVPEAILVRARADAIRCGIGEEPDEGLVVVIHAAP</sequence>
<evidence type="ECO:0000256" key="5">
    <source>
        <dbReference type="ARBA" id="ARBA00023244"/>
    </source>
</evidence>
<proteinExistence type="predicted"/>
<evidence type="ECO:0000256" key="6">
    <source>
        <dbReference type="ARBA" id="ARBA00047561"/>
    </source>
</evidence>
<dbReference type="NCBIfam" id="TIGR01470">
    <property type="entry name" value="cysG_Nterm"/>
    <property type="match status" value="1"/>
</dbReference>
<protein>
    <recommendedName>
        <fullName evidence="2">precorrin-2 dehydrogenase</fullName>
        <ecNumber evidence="2">1.3.1.76</ecNumber>
    </recommendedName>
</protein>
<dbReference type="STRING" id="1348774.AB433_12265"/>
<keyword evidence="8" id="KW-1185">Reference proteome</keyword>
<dbReference type="InterPro" id="IPR036291">
    <property type="entry name" value="NAD(P)-bd_dom_sf"/>
</dbReference>
<dbReference type="UniPathway" id="UPA00262">
    <property type="reaction ID" value="UER00222"/>
</dbReference>
<keyword evidence="5" id="KW-0627">Porphyrin biosynthesis</keyword>
<dbReference type="GO" id="GO:0043115">
    <property type="term" value="F:precorrin-2 dehydrogenase activity"/>
    <property type="evidence" value="ECO:0007669"/>
    <property type="project" value="UniProtKB-EC"/>
</dbReference>
<keyword evidence="4" id="KW-0520">NAD</keyword>
<dbReference type="PANTHER" id="PTHR35330:SF1">
    <property type="entry name" value="SIROHEME BIOSYNTHESIS PROTEIN MET8"/>
    <property type="match status" value="1"/>
</dbReference>